<feature type="compositionally biased region" description="Polar residues" evidence="2">
    <location>
        <begin position="755"/>
        <end position="765"/>
    </location>
</feature>
<dbReference type="Proteomes" id="UP001465755">
    <property type="component" value="Unassembled WGS sequence"/>
</dbReference>
<evidence type="ECO:0008006" key="7">
    <source>
        <dbReference type="Google" id="ProtNLM"/>
    </source>
</evidence>
<dbReference type="Gene3D" id="3.40.50.2000">
    <property type="entry name" value="Glycogen Phosphorylase B"/>
    <property type="match status" value="2"/>
</dbReference>
<evidence type="ECO:0000256" key="1">
    <source>
        <dbReference type="ARBA" id="ARBA00022679"/>
    </source>
</evidence>
<dbReference type="PANTHER" id="PTHR48050">
    <property type="entry name" value="STEROL 3-BETA-GLUCOSYLTRANSFERASE"/>
    <property type="match status" value="1"/>
</dbReference>
<evidence type="ECO:0000256" key="2">
    <source>
        <dbReference type="SAM" id="MobiDB-lite"/>
    </source>
</evidence>
<evidence type="ECO:0000313" key="6">
    <source>
        <dbReference type="Proteomes" id="UP001465755"/>
    </source>
</evidence>
<dbReference type="Pfam" id="PF06722">
    <property type="entry name" value="EryCIII-like_C"/>
    <property type="match status" value="1"/>
</dbReference>
<name>A0AAW1P5Q9_9CHLO</name>
<dbReference type="InterPro" id="IPR002213">
    <property type="entry name" value="UDP_glucos_trans"/>
</dbReference>
<dbReference type="SUPFAM" id="SSF53756">
    <property type="entry name" value="UDP-Glycosyltransferase/glycogen phosphorylase"/>
    <property type="match status" value="1"/>
</dbReference>
<evidence type="ECO:0000259" key="4">
    <source>
        <dbReference type="Pfam" id="PF06722"/>
    </source>
</evidence>
<dbReference type="InterPro" id="IPR050426">
    <property type="entry name" value="Glycosyltransferase_28"/>
</dbReference>
<dbReference type="PANTHER" id="PTHR48050:SF13">
    <property type="entry name" value="STEROL 3-BETA-GLUCOSYLTRANSFERASE UGT80A2"/>
    <property type="match status" value="1"/>
</dbReference>
<comment type="caution">
    <text evidence="5">The sequence shown here is derived from an EMBL/GenBank/DDBJ whole genome shotgun (WGS) entry which is preliminary data.</text>
</comment>
<feature type="domain" description="Glycosyltransferase family 28 N-terminal" evidence="3">
    <location>
        <begin position="188"/>
        <end position="330"/>
    </location>
</feature>
<dbReference type="CDD" id="cd03784">
    <property type="entry name" value="GT1_Gtf-like"/>
    <property type="match status" value="1"/>
</dbReference>
<protein>
    <recommendedName>
        <fullName evidence="7">Glycosyltransferase family 28 N-terminal domain-containing protein</fullName>
    </recommendedName>
</protein>
<feature type="domain" description="Erythromycin biosynthesis protein CIII-like C-terminal" evidence="4">
    <location>
        <begin position="559"/>
        <end position="657"/>
    </location>
</feature>
<dbReference type="EMBL" id="JALJOQ010000058">
    <property type="protein sequence ID" value="KAK9803534.1"/>
    <property type="molecule type" value="Genomic_DNA"/>
</dbReference>
<feature type="compositionally biased region" description="Low complexity" evidence="2">
    <location>
        <begin position="75"/>
        <end position="84"/>
    </location>
</feature>
<feature type="compositionally biased region" description="Basic residues" evidence="2">
    <location>
        <begin position="102"/>
        <end position="114"/>
    </location>
</feature>
<reference evidence="5 6" key="1">
    <citation type="journal article" date="2024" name="Nat. Commun.">
        <title>Phylogenomics reveals the evolutionary origins of lichenization in chlorophyte algae.</title>
        <authorList>
            <person name="Puginier C."/>
            <person name="Libourel C."/>
            <person name="Otte J."/>
            <person name="Skaloud P."/>
            <person name="Haon M."/>
            <person name="Grisel S."/>
            <person name="Petersen M."/>
            <person name="Berrin J.G."/>
            <person name="Delaux P.M."/>
            <person name="Dal Grande F."/>
            <person name="Keller J."/>
        </authorList>
    </citation>
    <scope>NUCLEOTIDE SEQUENCE [LARGE SCALE GENOMIC DNA]</scope>
    <source>
        <strain evidence="5 6">SAG 2036</strain>
    </source>
</reference>
<feature type="compositionally biased region" description="Polar residues" evidence="2">
    <location>
        <begin position="44"/>
        <end position="59"/>
    </location>
</feature>
<evidence type="ECO:0000259" key="3">
    <source>
        <dbReference type="Pfam" id="PF03033"/>
    </source>
</evidence>
<sequence>MPEDDSREGPAGCEAPPHRTGADLWQKARSHFHLKGDALPLRHSNLQGVSTRLNPPKSTNAEDHSTSDADDSSDGDSSSASSDAGPHEAEREASGGEAGQAHKTRSHMRRHRRQLHGRGVVKMHASLHAHQEDSNKGTSLASRINERLHIWRRNATPRAAADRLKTAFTGASSDRQSGFTVPVPPLTIVMLVAGTRGDVQPFMALGKGLMQHGHRVRLATHAVYRDFVEGYGLEFYPLGGNPQVLSEYMVKNRGILPGGYNDIVTQRKELRDIVFSVWPACTEPDPDHPDKPFKAEAVIANPVCYGHEHCAEALNVPLHMVFTMPWSPTGEFAHPMARILYTLRVADSVAKRTTRIKYYTDVDEHYKELLEGDGGRRKALAGWAARRGVAIKRLHHRAMLKQMRTANRMSYSIIEDMCFQGVSDLLDKLRTEELGLPTMGHLFQIGFGYAHYYTNHKVPFTYAWSEAVAPRPKDWKSYIDVAGYFTLDSTASERYKPPKELEEFLAEHDPIYIGFGSLVVDDPEKLTRKIFAALKETGEAALIGKGWGNLGVIEGEEPPENVLLIDAVPHDWLFPRCKAVMHHGGAGTTAAGLMAACPTTVVPFFGDQSFWGEACVRAGVGPRPIPIGKLRTRKLVEAIRAMQSPEVQSAAKAIAEHLAKEDGVAKGVAAFHRHLPRRYLLDKRKSQGLMSDDSGSHSSWPQTLKKRLSRSSSSLGQYQQGNRNADYLAWLSVKAWWQWLRRFRPLPVSCATADGSATMSPTPSAYSKEDNTSTMQQRYGRAEGVRNRRQHSDHNHNSHMFHGMGGAMPHDASAAIPHAVSSPRSDCVTIPLGAHSS</sequence>
<accession>A0AAW1P5Q9</accession>
<dbReference type="Pfam" id="PF03033">
    <property type="entry name" value="Glyco_transf_28"/>
    <property type="match status" value="1"/>
</dbReference>
<organism evidence="5 6">
    <name type="scientific">Symbiochloris irregularis</name>
    <dbReference type="NCBI Taxonomy" id="706552"/>
    <lineage>
        <taxon>Eukaryota</taxon>
        <taxon>Viridiplantae</taxon>
        <taxon>Chlorophyta</taxon>
        <taxon>core chlorophytes</taxon>
        <taxon>Trebouxiophyceae</taxon>
        <taxon>Trebouxiales</taxon>
        <taxon>Trebouxiaceae</taxon>
        <taxon>Symbiochloris</taxon>
    </lineage>
</organism>
<dbReference type="GO" id="GO:0016906">
    <property type="term" value="F:sterol 3-beta-glucosyltransferase activity"/>
    <property type="evidence" value="ECO:0007669"/>
    <property type="project" value="UniProtKB-ARBA"/>
</dbReference>
<feature type="compositionally biased region" description="Basic and acidic residues" evidence="2">
    <location>
        <begin position="85"/>
        <end position="94"/>
    </location>
</feature>
<keyword evidence="1" id="KW-0808">Transferase</keyword>
<feature type="region of interest" description="Disordered" evidence="2">
    <location>
        <begin position="754"/>
        <end position="773"/>
    </location>
</feature>
<keyword evidence="6" id="KW-1185">Reference proteome</keyword>
<feature type="region of interest" description="Disordered" evidence="2">
    <location>
        <begin position="686"/>
        <end position="705"/>
    </location>
</feature>
<feature type="region of interest" description="Disordered" evidence="2">
    <location>
        <begin position="1"/>
        <end position="114"/>
    </location>
</feature>
<dbReference type="InterPro" id="IPR004276">
    <property type="entry name" value="GlycoTrans_28_N"/>
</dbReference>
<evidence type="ECO:0000313" key="5">
    <source>
        <dbReference type="EMBL" id="KAK9803534.1"/>
    </source>
</evidence>
<dbReference type="FunFam" id="3.40.50.2000:FF:000009">
    <property type="entry name" value="Sterol 3-beta-glucosyltransferase UGT80A2"/>
    <property type="match status" value="1"/>
</dbReference>
<proteinExistence type="predicted"/>
<dbReference type="AlphaFoldDB" id="A0AAW1P5Q9"/>
<gene>
    <name evidence="5" type="ORF">WJX73_005456</name>
</gene>
<dbReference type="InterPro" id="IPR010610">
    <property type="entry name" value="EryCIII-like_C"/>
</dbReference>
<dbReference type="GO" id="GO:0005975">
    <property type="term" value="P:carbohydrate metabolic process"/>
    <property type="evidence" value="ECO:0007669"/>
    <property type="project" value="InterPro"/>
</dbReference>